<dbReference type="EMBL" id="JARIHO010000002">
    <property type="protein sequence ID" value="KAJ7366420.1"/>
    <property type="molecule type" value="Genomic_DNA"/>
</dbReference>
<keyword evidence="2" id="KW-1185">Reference proteome</keyword>
<sequence>MTSLPPPLTEPSGHLKSQTSARMTLDSYSNEVQDKFFSLTKAVDSEALTNNETRELMYFYTILRFVDHFISNYKIYTILCENCIGETASLQASNLNEAYQQSSELSDVEKTEVKVLGSNLNSKAMEFISDNENENDMARKKLVPTLPKLPKGLSEVEHYNFQQKLEPDAQAVLMQGVGYKLIKAKGMVRLVKEEIKWMKISKLMVENSGTVLEKINEHAKDGIHI</sequence>
<evidence type="ECO:0000313" key="2">
    <source>
        <dbReference type="Proteomes" id="UP001218218"/>
    </source>
</evidence>
<dbReference type="Proteomes" id="UP001218218">
    <property type="component" value="Unassembled WGS sequence"/>
</dbReference>
<comment type="caution">
    <text evidence="1">The sequence shown here is derived from an EMBL/GenBank/DDBJ whole genome shotgun (WGS) entry which is preliminary data.</text>
</comment>
<dbReference type="AlphaFoldDB" id="A0AAD7AR33"/>
<organism evidence="1 2">
    <name type="scientific">Mycena albidolilacea</name>
    <dbReference type="NCBI Taxonomy" id="1033008"/>
    <lineage>
        <taxon>Eukaryota</taxon>
        <taxon>Fungi</taxon>
        <taxon>Dikarya</taxon>
        <taxon>Basidiomycota</taxon>
        <taxon>Agaricomycotina</taxon>
        <taxon>Agaricomycetes</taxon>
        <taxon>Agaricomycetidae</taxon>
        <taxon>Agaricales</taxon>
        <taxon>Marasmiineae</taxon>
        <taxon>Mycenaceae</taxon>
        <taxon>Mycena</taxon>
    </lineage>
</organism>
<name>A0AAD7AR33_9AGAR</name>
<evidence type="ECO:0000313" key="1">
    <source>
        <dbReference type="EMBL" id="KAJ7366420.1"/>
    </source>
</evidence>
<gene>
    <name evidence="1" type="ORF">DFH08DRAFT_797399</name>
</gene>
<reference evidence="1" key="1">
    <citation type="submission" date="2023-03" db="EMBL/GenBank/DDBJ databases">
        <title>Massive genome expansion in bonnet fungi (Mycena s.s.) driven by repeated elements and novel gene families across ecological guilds.</title>
        <authorList>
            <consortium name="Lawrence Berkeley National Laboratory"/>
            <person name="Harder C.B."/>
            <person name="Miyauchi S."/>
            <person name="Viragh M."/>
            <person name="Kuo A."/>
            <person name="Thoen E."/>
            <person name="Andreopoulos B."/>
            <person name="Lu D."/>
            <person name="Skrede I."/>
            <person name="Drula E."/>
            <person name="Henrissat B."/>
            <person name="Morin E."/>
            <person name="Kohler A."/>
            <person name="Barry K."/>
            <person name="LaButti K."/>
            <person name="Morin E."/>
            <person name="Salamov A."/>
            <person name="Lipzen A."/>
            <person name="Mereny Z."/>
            <person name="Hegedus B."/>
            <person name="Baldrian P."/>
            <person name="Stursova M."/>
            <person name="Weitz H."/>
            <person name="Taylor A."/>
            <person name="Grigoriev I.V."/>
            <person name="Nagy L.G."/>
            <person name="Martin F."/>
            <person name="Kauserud H."/>
        </authorList>
    </citation>
    <scope>NUCLEOTIDE SEQUENCE</scope>
    <source>
        <strain evidence="1">CBHHK002</strain>
    </source>
</reference>
<proteinExistence type="predicted"/>
<accession>A0AAD7AR33</accession>
<protein>
    <submittedName>
        <fullName evidence="1">Uncharacterized protein</fullName>
    </submittedName>
</protein>